<evidence type="ECO:0000313" key="2">
    <source>
        <dbReference type="EMBL" id="AGM10325.1"/>
    </source>
</evidence>
<organism evidence="2 3">
    <name type="scientific">Amycolatopsis keratiniphila</name>
    <dbReference type="NCBI Taxonomy" id="129921"/>
    <lineage>
        <taxon>Bacteria</taxon>
        <taxon>Bacillati</taxon>
        <taxon>Actinomycetota</taxon>
        <taxon>Actinomycetes</taxon>
        <taxon>Pseudonocardiales</taxon>
        <taxon>Pseudonocardiaceae</taxon>
        <taxon>Amycolatopsis</taxon>
        <taxon>Amycolatopsis japonica group</taxon>
    </lineage>
</organism>
<keyword evidence="3" id="KW-1185">Reference proteome</keyword>
<dbReference type="AlphaFoldDB" id="R4T676"/>
<protein>
    <submittedName>
        <fullName evidence="2">Uncharacterized protein</fullName>
    </submittedName>
</protein>
<evidence type="ECO:0000256" key="1">
    <source>
        <dbReference type="SAM" id="MobiDB-lite"/>
    </source>
</evidence>
<accession>R4T676</accession>
<reference evidence="2 3" key="1">
    <citation type="journal article" date="2013" name="BMC Genomics">
        <title>ContigScape: a Cytoscape plugin facilitating microbial genome gap closing.</title>
        <authorList>
            <person name="Tang B."/>
            <person name="Wang Q."/>
            <person name="Yang M."/>
            <person name="Xie F."/>
            <person name="Zhu Y."/>
            <person name="Zhuo Y."/>
            <person name="Wang S."/>
            <person name="Gao H."/>
            <person name="Ding X."/>
            <person name="Zhang L."/>
            <person name="Zhao G."/>
            <person name="Zheng H."/>
        </authorList>
    </citation>
    <scope>NUCLEOTIDE SEQUENCE [LARGE SCALE GENOMIC DNA]</scope>
    <source>
        <strain evidence="2 3">HCCB10007</strain>
    </source>
</reference>
<dbReference type="Proteomes" id="UP000013968">
    <property type="component" value="Chromosome"/>
</dbReference>
<dbReference type="EMBL" id="CP003410">
    <property type="protein sequence ID" value="AGM10325.1"/>
    <property type="molecule type" value="Genomic_DNA"/>
</dbReference>
<sequence length="224" mass="24135">MRRTAGTTRGRRYRGLLLRAGVHHRRAALRGRLGARRGLRSAARLARARRARGFVGLRAPRRHRGTRRGGFGRARSRCRALGGGGGTRTSRRGRLRPGGSRTGSRRFRRGLALPEPSRRGRLGGRVEDRALTGMTCDDVGNADPAVGVHRAASSPAAALTGVPVGVAVATGPRGVVLVGHSVSFQAWRRSSFVIVRTPQVRGDNHPGIFFTQGTEKRRTVHAIG</sequence>
<gene>
    <name evidence="2" type="ORF">AORI_7743</name>
</gene>
<name>R4T676_9PSEU</name>
<dbReference type="KEGG" id="aoi:AORI_7743"/>
<feature type="region of interest" description="Disordered" evidence="1">
    <location>
        <begin position="62"/>
        <end position="106"/>
    </location>
</feature>
<dbReference type="HOGENOM" id="CLU_1232922_0_0_11"/>
<evidence type="ECO:0000313" key="3">
    <source>
        <dbReference type="Proteomes" id="UP000013968"/>
    </source>
</evidence>
<proteinExistence type="predicted"/>
<dbReference type="PATRIC" id="fig|1156913.3.peg.7897"/>